<feature type="region of interest" description="Disordered" evidence="2">
    <location>
        <begin position="16"/>
        <end position="57"/>
    </location>
</feature>
<protein>
    <recommendedName>
        <fullName evidence="3">C-type lectin domain-containing protein</fullName>
    </recommendedName>
</protein>
<dbReference type="InterPro" id="IPR050111">
    <property type="entry name" value="C-type_lectin/snaclec_domain"/>
</dbReference>
<dbReference type="CDD" id="cd00037">
    <property type="entry name" value="CLECT"/>
    <property type="match status" value="1"/>
</dbReference>
<reference evidence="4 5" key="1">
    <citation type="submission" date="2020-06" db="EMBL/GenBank/DDBJ databases">
        <authorList>
            <person name="Li R."/>
            <person name="Bekaert M."/>
        </authorList>
    </citation>
    <scope>NUCLEOTIDE SEQUENCE [LARGE SCALE GENOMIC DNA]</scope>
    <source>
        <strain evidence="5">wild</strain>
    </source>
</reference>
<evidence type="ECO:0000313" key="5">
    <source>
        <dbReference type="Proteomes" id="UP000507470"/>
    </source>
</evidence>
<dbReference type="Gene3D" id="3.10.100.10">
    <property type="entry name" value="Mannose-Binding Protein A, subunit A"/>
    <property type="match status" value="1"/>
</dbReference>
<organism evidence="4 5">
    <name type="scientific">Mytilus coruscus</name>
    <name type="common">Sea mussel</name>
    <dbReference type="NCBI Taxonomy" id="42192"/>
    <lineage>
        <taxon>Eukaryota</taxon>
        <taxon>Metazoa</taxon>
        <taxon>Spiralia</taxon>
        <taxon>Lophotrochozoa</taxon>
        <taxon>Mollusca</taxon>
        <taxon>Bivalvia</taxon>
        <taxon>Autobranchia</taxon>
        <taxon>Pteriomorphia</taxon>
        <taxon>Mytilida</taxon>
        <taxon>Mytiloidea</taxon>
        <taxon>Mytilidae</taxon>
        <taxon>Mytilinae</taxon>
        <taxon>Mytilus</taxon>
    </lineage>
</organism>
<evidence type="ECO:0000256" key="2">
    <source>
        <dbReference type="SAM" id="MobiDB-lite"/>
    </source>
</evidence>
<dbReference type="AlphaFoldDB" id="A0A6J8F3P9"/>
<feature type="domain" description="C-type lectin" evidence="3">
    <location>
        <begin position="86"/>
        <end position="200"/>
    </location>
</feature>
<feature type="compositionally biased region" description="Low complexity" evidence="2">
    <location>
        <begin position="24"/>
        <end position="38"/>
    </location>
</feature>
<dbReference type="OrthoDB" id="6271941at2759"/>
<dbReference type="InterPro" id="IPR016187">
    <property type="entry name" value="CTDL_fold"/>
</dbReference>
<dbReference type="Pfam" id="PF00059">
    <property type="entry name" value="Lectin_C"/>
    <property type="match status" value="1"/>
</dbReference>
<dbReference type="PROSITE" id="PS50041">
    <property type="entry name" value="C_TYPE_LECTIN_2"/>
    <property type="match status" value="1"/>
</dbReference>
<name>A0A6J8F3P9_MYTCO</name>
<dbReference type="SMART" id="SM00034">
    <property type="entry name" value="CLECT"/>
    <property type="match status" value="1"/>
</dbReference>
<dbReference type="EMBL" id="CACVKT020010428">
    <property type="protein sequence ID" value="CAC5426346.1"/>
    <property type="molecule type" value="Genomic_DNA"/>
</dbReference>
<dbReference type="InterPro" id="IPR018378">
    <property type="entry name" value="C-type_lectin_CS"/>
</dbReference>
<dbReference type="PANTHER" id="PTHR22803">
    <property type="entry name" value="MANNOSE, PHOSPHOLIPASE, LECTIN RECEPTOR RELATED"/>
    <property type="match status" value="1"/>
</dbReference>
<keyword evidence="5" id="KW-1185">Reference proteome</keyword>
<feature type="compositionally biased region" description="Polar residues" evidence="2">
    <location>
        <begin position="48"/>
        <end position="57"/>
    </location>
</feature>
<accession>A0A6J8F3P9</accession>
<evidence type="ECO:0000313" key="4">
    <source>
        <dbReference type="EMBL" id="CAC5426346.1"/>
    </source>
</evidence>
<evidence type="ECO:0000259" key="3">
    <source>
        <dbReference type="PROSITE" id="PS50041"/>
    </source>
</evidence>
<gene>
    <name evidence="4" type="ORF">MCOR_58065</name>
</gene>
<keyword evidence="1" id="KW-1015">Disulfide bond</keyword>
<dbReference type="SUPFAM" id="SSF56436">
    <property type="entry name" value="C-type lectin-like"/>
    <property type="match status" value="1"/>
</dbReference>
<proteinExistence type="predicted"/>
<sequence length="202" mass="22268">MVMFSVAVTTGQLATTPTSSPVFTSGTPSTVSIPTTSTEAETPGSRPTLIQSSLPSVTTGPASTTAGNIFGGPDCPVGWIVGFNECYLFHQNPLTWQDAMVYCRARRAHLAKIETEQERSLIQTIIEQDLPVIYWLGGKDDATEGDWRWQPSNEIVNETFWNHGEPDEFTGNEDCLTTSEMEQGLWNDRACGNYYGFICEQL</sequence>
<dbReference type="InterPro" id="IPR016186">
    <property type="entry name" value="C-type_lectin-like/link_sf"/>
</dbReference>
<dbReference type="Proteomes" id="UP000507470">
    <property type="component" value="Unassembled WGS sequence"/>
</dbReference>
<dbReference type="InterPro" id="IPR001304">
    <property type="entry name" value="C-type_lectin-like"/>
</dbReference>
<evidence type="ECO:0000256" key="1">
    <source>
        <dbReference type="ARBA" id="ARBA00023157"/>
    </source>
</evidence>
<dbReference type="PROSITE" id="PS00615">
    <property type="entry name" value="C_TYPE_LECTIN_1"/>
    <property type="match status" value="1"/>
</dbReference>